<dbReference type="SUPFAM" id="SSF52540">
    <property type="entry name" value="P-loop containing nucleoside triphosphate hydrolases"/>
    <property type="match status" value="2"/>
</dbReference>
<dbReference type="PANTHER" id="PTHR11059">
    <property type="entry name" value="DNA REPAIR PROTEIN RECN"/>
    <property type="match status" value="1"/>
</dbReference>
<feature type="domain" description="RecF/RecN/SMC N-terminal" evidence="11">
    <location>
        <begin position="46"/>
        <end position="557"/>
    </location>
</feature>
<dbReference type="GO" id="GO:0009432">
    <property type="term" value="P:SOS response"/>
    <property type="evidence" value="ECO:0007669"/>
    <property type="project" value="TreeGrafter"/>
</dbReference>
<reference evidence="12 13" key="1">
    <citation type="submission" date="2020-07" db="EMBL/GenBank/DDBJ databases">
        <title>Sequencing the genomes of 1000 actinobacteria strains.</title>
        <authorList>
            <person name="Klenk H.-P."/>
        </authorList>
    </citation>
    <scope>NUCLEOTIDE SEQUENCE [LARGE SCALE GENOMIC DNA]</scope>
    <source>
        <strain evidence="12 13">DSM 15165</strain>
    </source>
</reference>
<dbReference type="FunFam" id="3.40.50.300:FF:000356">
    <property type="entry name" value="DNA repair protein RecN"/>
    <property type="match status" value="1"/>
</dbReference>
<evidence type="ECO:0000256" key="1">
    <source>
        <dbReference type="ARBA" id="ARBA00003618"/>
    </source>
</evidence>
<keyword evidence="5 9" id="KW-0227">DNA damage</keyword>
<evidence type="ECO:0000256" key="8">
    <source>
        <dbReference type="ARBA" id="ARBA00033408"/>
    </source>
</evidence>
<evidence type="ECO:0000256" key="6">
    <source>
        <dbReference type="ARBA" id="ARBA00022840"/>
    </source>
</evidence>
<dbReference type="GO" id="GO:0006281">
    <property type="term" value="P:DNA repair"/>
    <property type="evidence" value="ECO:0007669"/>
    <property type="project" value="UniProtKB-KW"/>
</dbReference>
<dbReference type="PIRSF" id="PIRSF003128">
    <property type="entry name" value="RecN"/>
    <property type="match status" value="1"/>
</dbReference>
<dbReference type="AlphaFoldDB" id="A0A853CWS8"/>
<proteinExistence type="inferred from homology"/>
<protein>
    <recommendedName>
        <fullName evidence="3 9">DNA repair protein RecN</fullName>
    </recommendedName>
    <alternativeName>
        <fullName evidence="8 9">Recombination protein N</fullName>
    </alternativeName>
</protein>
<dbReference type="InterPro" id="IPR003395">
    <property type="entry name" value="RecF/RecN/SMC_N"/>
</dbReference>
<sequence length="604" mass="64091">MTEHHPNRSSADRSSADRSSAGPNRADRNRGGIDEISIRDLGVIADAALPLGPGFTAITGETGAGKTMVVSALGLLLGERADTGAVRLGSPQAWVEGRWRVEEPGEVVERVRDAGGDVDPLGDGAAELVLSRSVSAEGRSRAVVGGRSAPVSVLTELGEQLVVVHGQSDQLRLRSAVAQREALDRFAGPELAAAIDAYAQVFHRWRDNATELDELLADRDRRAREADDLRVAMAEIETVAPQPGEDEELAERAERLTNLEELRLAASGARELLSAEESEEPDVVGLLEAARRQVERVAPHDAELAPTVEAVANLSYLASDIAAQLSTYLAALDTDGSRELEAVQERRAELSTLVRKYGPTLDDVISTLETGSLRLLELDGDADRIQELTAEVEADRALVVELAADLSERRRAAAERLAAAVSEELSALAMPDARVVVEVTQRDEADPQSYTASGRDQVAILLRPHPGAEPRPLGKGASGGELSRVMLAIEVVIAATDPVPTFIFDEVDAGVGGASAIEIGRRLARLAESAQVIVVTHLAQVAAFANNHLTVVKGSDGAVTASSVRRLDGDERIAEMARLLSGLPDSESGLAHARELVDMAATAR</sequence>
<evidence type="ECO:0000313" key="12">
    <source>
        <dbReference type="EMBL" id="NYJ24938.1"/>
    </source>
</evidence>
<evidence type="ECO:0000256" key="7">
    <source>
        <dbReference type="ARBA" id="ARBA00023204"/>
    </source>
</evidence>
<dbReference type="PANTHER" id="PTHR11059:SF0">
    <property type="entry name" value="DNA REPAIR PROTEIN RECN"/>
    <property type="match status" value="1"/>
</dbReference>
<dbReference type="GO" id="GO:0043590">
    <property type="term" value="C:bacterial nucleoid"/>
    <property type="evidence" value="ECO:0007669"/>
    <property type="project" value="TreeGrafter"/>
</dbReference>
<evidence type="ECO:0000313" key="13">
    <source>
        <dbReference type="Proteomes" id="UP000578352"/>
    </source>
</evidence>
<evidence type="ECO:0000256" key="2">
    <source>
        <dbReference type="ARBA" id="ARBA00009441"/>
    </source>
</evidence>
<evidence type="ECO:0000256" key="4">
    <source>
        <dbReference type="ARBA" id="ARBA00022741"/>
    </source>
</evidence>
<keyword evidence="4" id="KW-0547">Nucleotide-binding</keyword>
<name>A0A853CWS8_9MICO</name>
<comment type="function">
    <text evidence="1 9">May be involved in recombinational repair of damaged DNA.</text>
</comment>
<accession>A0A853CWS8</accession>
<dbReference type="Gene3D" id="3.40.50.300">
    <property type="entry name" value="P-loop containing nucleotide triphosphate hydrolases"/>
    <property type="match status" value="2"/>
</dbReference>
<comment type="caution">
    <text evidence="12">The sequence shown here is derived from an EMBL/GenBank/DDBJ whole genome shotgun (WGS) entry which is preliminary data.</text>
</comment>
<dbReference type="CDD" id="cd03241">
    <property type="entry name" value="ABC_RecN"/>
    <property type="match status" value="1"/>
</dbReference>
<keyword evidence="6" id="KW-0067">ATP-binding</keyword>
<dbReference type="InterPro" id="IPR004604">
    <property type="entry name" value="DNA_recomb/repair_RecN"/>
</dbReference>
<dbReference type="Pfam" id="PF02463">
    <property type="entry name" value="SMC_N"/>
    <property type="match status" value="1"/>
</dbReference>
<evidence type="ECO:0000256" key="10">
    <source>
        <dbReference type="SAM" id="MobiDB-lite"/>
    </source>
</evidence>
<evidence type="ECO:0000256" key="3">
    <source>
        <dbReference type="ARBA" id="ARBA00021315"/>
    </source>
</evidence>
<evidence type="ECO:0000256" key="9">
    <source>
        <dbReference type="PIRNR" id="PIRNR003128"/>
    </source>
</evidence>
<dbReference type="GO" id="GO:0005524">
    <property type="term" value="F:ATP binding"/>
    <property type="evidence" value="ECO:0007669"/>
    <property type="project" value="UniProtKB-KW"/>
</dbReference>
<evidence type="ECO:0000259" key="11">
    <source>
        <dbReference type="Pfam" id="PF02463"/>
    </source>
</evidence>
<keyword evidence="7 9" id="KW-0234">DNA repair</keyword>
<dbReference type="NCBIfam" id="TIGR00634">
    <property type="entry name" value="recN"/>
    <property type="match status" value="1"/>
</dbReference>
<dbReference type="InterPro" id="IPR027417">
    <property type="entry name" value="P-loop_NTPase"/>
</dbReference>
<dbReference type="Proteomes" id="UP000578352">
    <property type="component" value="Unassembled WGS sequence"/>
</dbReference>
<feature type="region of interest" description="Disordered" evidence="10">
    <location>
        <begin position="1"/>
        <end position="32"/>
    </location>
</feature>
<comment type="similarity">
    <text evidence="2 9">Belongs to the RecN family.</text>
</comment>
<organism evidence="12 13">
    <name type="scientific">Leifsonia shinshuensis</name>
    <dbReference type="NCBI Taxonomy" id="150026"/>
    <lineage>
        <taxon>Bacteria</taxon>
        <taxon>Bacillati</taxon>
        <taxon>Actinomycetota</taxon>
        <taxon>Actinomycetes</taxon>
        <taxon>Micrococcales</taxon>
        <taxon>Microbacteriaceae</taxon>
        <taxon>Leifsonia</taxon>
    </lineage>
</organism>
<dbReference type="GO" id="GO:0006310">
    <property type="term" value="P:DNA recombination"/>
    <property type="evidence" value="ECO:0007669"/>
    <property type="project" value="InterPro"/>
</dbReference>
<evidence type="ECO:0000256" key="5">
    <source>
        <dbReference type="ARBA" id="ARBA00022763"/>
    </source>
</evidence>
<dbReference type="EMBL" id="JACCFL010000001">
    <property type="protein sequence ID" value="NYJ24938.1"/>
    <property type="molecule type" value="Genomic_DNA"/>
</dbReference>
<gene>
    <name evidence="12" type="ORF">HNR13_003225</name>
</gene>
<feature type="compositionally biased region" description="Basic and acidic residues" evidence="10">
    <location>
        <begin position="1"/>
        <end position="16"/>
    </location>
</feature>